<dbReference type="OrthoDB" id="9816309at2"/>
<dbReference type="PROSITE" id="PS50123">
    <property type="entry name" value="CHER"/>
    <property type="match status" value="1"/>
</dbReference>
<feature type="binding site" evidence="6">
    <location>
        <position position="86"/>
    </location>
    <ligand>
        <name>S-adenosyl-L-methionine</name>
        <dbReference type="ChEBI" id="CHEBI:59789"/>
    </ligand>
</feature>
<dbReference type="InterPro" id="IPR026024">
    <property type="entry name" value="Chemotaxis_MeTrfase_CheR"/>
</dbReference>
<dbReference type="InterPro" id="IPR036804">
    <property type="entry name" value="CheR_N_sf"/>
</dbReference>
<dbReference type="PANTHER" id="PTHR24422:SF26">
    <property type="entry name" value="CHEMOTAXIS PROTEIN METHYLTRANSFERASE"/>
    <property type="match status" value="1"/>
</dbReference>
<sequence length="283" mass="32538">MAATGTALRFDPLTEKDRQRIARFVESNIGVQCPASKHSLVESRLRKRQKALGFSTLKHYIDFALEAKEGEQERIHLLDTLTTNKTDFYREIEHFHFLRRSLEARLAASHSRAAVRFWSAGCSTGQEPYTLAMEILEMQQRFSHFRAEIVATDISVSCLQTAKRAVYPHETIEPVPLAVRKKYLLRSNKNGRDLVQMDAPVRKLVQFQTLNLLHDDFRKNGAFDYIFCRNVMIYFSNSDRESIIKRFAASLKPGGILFIGHSENLVGNKLAFSRVQPTVYQRN</sequence>
<evidence type="ECO:0000313" key="9">
    <source>
        <dbReference type="Proteomes" id="UP000009080"/>
    </source>
</evidence>
<keyword evidence="2 5" id="KW-0489">Methyltransferase</keyword>
<keyword evidence="3 5" id="KW-0808">Transferase</keyword>
<evidence type="ECO:0000256" key="3">
    <source>
        <dbReference type="ARBA" id="ARBA00022679"/>
    </source>
</evidence>
<dbReference type="InterPro" id="IPR022641">
    <property type="entry name" value="CheR_N"/>
</dbReference>
<name>C5BIY4_TERTT</name>
<proteinExistence type="predicted"/>
<dbReference type="Pfam" id="PF01739">
    <property type="entry name" value="CheR"/>
    <property type="match status" value="1"/>
</dbReference>
<feature type="binding site" evidence="6">
    <location>
        <begin position="229"/>
        <end position="230"/>
    </location>
    <ligand>
        <name>S-adenosyl-L-methionine</name>
        <dbReference type="ChEBI" id="CHEBI:59789"/>
    </ligand>
</feature>
<dbReference type="SUPFAM" id="SSF47757">
    <property type="entry name" value="Chemotaxis receptor methyltransferase CheR, N-terminal domain"/>
    <property type="match status" value="1"/>
</dbReference>
<keyword evidence="4 5" id="KW-0949">S-adenosyl-L-methionine</keyword>
<accession>C5BIY4</accession>
<dbReference type="Gene3D" id="3.40.50.150">
    <property type="entry name" value="Vaccinia Virus protein VP39"/>
    <property type="match status" value="1"/>
</dbReference>
<reference evidence="8 9" key="1">
    <citation type="journal article" date="2009" name="PLoS ONE">
        <title>The complete genome of Teredinibacter turnerae T7901: an intracellular endosymbiont of marine wood-boring bivalves (shipworms).</title>
        <authorList>
            <person name="Yang J.C."/>
            <person name="Madupu R."/>
            <person name="Durkin A.S."/>
            <person name="Ekborg N.A."/>
            <person name="Pedamallu C.S."/>
            <person name="Hostetler J.B."/>
            <person name="Radune D."/>
            <person name="Toms B.S."/>
            <person name="Henrissat B."/>
            <person name="Coutinho P.M."/>
            <person name="Schwarz S."/>
            <person name="Field L."/>
            <person name="Trindade-Silva A.E."/>
            <person name="Soares C.A.G."/>
            <person name="Elshahawi S."/>
            <person name="Hanora A."/>
            <person name="Schmidt E.W."/>
            <person name="Haygood M.G."/>
            <person name="Posfai J."/>
            <person name="Benner J."/>
            <person name="Madinger C."/>
            <person name="Nove J."/>
            <person name="Anton B."/>
            <person name="Chaudhary K."/>
            <person name="Foster J."/>
            <person name="Holman A."/>
            <person name="Kumar S."/>
            <person name="Lessard P.A."/>
            <person name="Luyten Y.A."/>
            <person name="Slatko B."/>
            <person name="Wood N."/>
            <person name="Wu B."/>
            <person name="Teplitski M."/>
            <person name="Mougous J.D."/>
            <person name="Ward N."/>
            <person name="Eisen J.A."/>
            <person name="Badger J.H."/>
            <person name="Distel D.L."/>
        </authorList>
    </citation>
    <scope>NUCLEOTIDE SEQUENCE [LARGE SCALE GENOMIC DNA]</scope>
    <source>
        <strain evidence="9">ATCC 39867 / T7901</strain>
    </source>
</reference>
<dbReference type="Gene3D" id="1.10.155.10">
    <property type="entry name" value="Chemotaxis receptor methyltransferase CheR, N-terminal domain"/>
    <property type="match status" value="1"/>
</dbReference>
<evidence type="ECO:0000256" key="1">
    <source>
        <dbReference type="ARBA" id="ARBA00001541"/>
    </source>
</evidence>
<evidence type="ECO:0000256" key="5">
    <source>
        <dbReference type="PIRNR" id="PIRNR000410"/>
    </source>
</evidence>
<dbReference type="PRINTS" id="PR00996">
    <property type="entry name" value="CHERMTFRASE"/>
</dbReference>
<dbReference type="Proteomes" id="UP000009080">
    <property type="component" value="Chromosome"/>
</dbReference>
<dbReference type="EMBL" id="CP001614">
    <property type="protein sequence ID" value="ACR14538.1"/>
    <property type="molecule type" value="Genomic_DNA"/>
</dbReference>
<dbReference type="STRING" id="377629.TERTU_4384"/>
<organism evidence="8 9">
    <name type="scientific">Teredinibacter turnerae (strain ATCC 39867 / T7901)</name>
    <dbReference type="NCBI Taxonomy" id="377629"/>
    <lineage>
        <taxon>Bacteria</taxon>
        <taxon>Pseudomonadati</taxon>
        <taxon>Pseudomonadota</taxon>
        <taxon>Gammaproteobacteria</taxon>
        <taxon>Cellvibrionales</taxon>
        <taxon>Cellvibrionaceae</taxon>
        <taxon>Teredinibacter</taxon>
    </lineage>
</organism>
<dbReference type="PIRSF" id="PIRSF000410">
    <property type="entry name" value="CheR"/>
    <property type="match status" value="1"/>
</dbReference>
<dbReference type="GO" id="GO:0032259">
    <property type="term" value="P:methylation"/>
    <property type="evidence" value="ECO:0007669"/>
    <property type="project" value="UniProtKB-KW"/>
</dbReference>
<comment type="function">
    <text evidence="5">Methylation of the membrane-bound methyl-accepting chemotaxis proteins (MCP) to form gamma-glutamyl methyl ester residues in MCP.</text>
</comment>
<dbReference type="eggNOG" id="COG1352">
    <property type="taxonomic scope" value="Bacteria"/>
</dbReference>
<dbReference type="InterPro" id="IPR000780">
    <property type="entry name" value="CheR_MeTrfase"/>
</dbReference>
<evidence type="ECO:0000256" key="4">
    <source>
        <dbReference type="ARBA" id="ARBA00022691"/>
    </source>
</evidence>
<dbReference type="PANTHER" id="PTHR24422">
    <property type="entry name" value="CHEMOTAXIS PROTEIN METHYLTRANSFERASE"/>
    <property type="match status" value="1"/>
</dbReference>
<dbReference type="InterPro" id="IPR029063">
    <property type="entry name" value="SAM-dependent_MTases_sf"/>
</dbReference>
<dbReference type="SUPFAM" id="SSF53335">
    <property type="entry name" value="S-adenosyl-L-methionine-dependent methyltransferases"/>
    <property type="match status" value="1"/>
</dbReference>
<dbReference type="AlphaFoldDB" id="C5BIY4"/>
<gene>
    <name evidence="8" type="primary">cheR_2</name>
    <name evidence="8" type="ordered locus">TERTU_4384</name>
</gene>
<evidence type="ECO:0000259" key="7">
    <source>
        <dbReference type="PROSITE" id="PS50123"/>
    </source>
</evidence>
<protein>
    <recommendedName>
        <fullName evidence="5">Chemotaxis protein methyltransferase</fullName>
        <ecNumber evidence="5">2.1.1.80</ecNumber>
    </recommendedName>
</protein>
<feature type="binding site" evidence="6">
    <location>
        <position position="84"/>
    </location>
    <ligand>
        <name>S-adenosyl-L-methionine</name>
        <dbReference type="ChEBI" id="CHEBI:59789"/>
    </ligand>
</feature>
<dbReference type="InterPro" id="IPR050903">
    <property type="entry name" value="Bact_Chemotaxis_MeTrfase"/>
</dbReference>
<feature type="domain" description="CheR-type methyltransferase" evidence="7">
    <location>
        <begin position="6"/>
        <end position="283"/>
    </location>
</feature>
<feature type="binding site" evidence="6">
    <location>
        <position position="127"/>
    </location>
    <ligand>
        <name>S-adenosyl-L-methionine</name>
        <dbReference type="ChEBI" id="CHEBI:59789"/>
    </ligand>
</feature>
<dbReference type="KEGG" id="ttu:TERTU_4384"/>
<feature type="binding site" evidence="6">
    <location>
        <position position="153"/>
    </location>
    <ligand>
        <name>S-adenosyl-L-methionine</name>
        <dbReference type="ChEBI" id="CHEBI:59789"/>
    </ligand>
</feature>
<feature type="binding site" evidence="6">
    <location>
        <begin position="211"/>
        <end position="212"/>
    </location>
    <ligand>
        <name>S-adenosyl-L-methionine</name>
        <dbReference type="ChEBI" id="CHEBI:59789"/>
    </ligand>
</feature>
<evidence type="ECO:0000256" key="2">
    <source>
        <dbReference type="ARBA" id="ARBA00022603"/>
    </source>
</evidence>
<comment type="catalytic activity">
    <reaction evidence="1 5">
        <text>L-glutamyl-[protein] + S-adenosyl-L-methionine = [protein]-L-glutamate 5-O-methyl ester + S-adenosyl-L-homocysteine</text>
        <dbReference type="Rhea" id="RHEA:24452"/>
        <dbReference type="Rhea" id="RHEA-COMP:10208"/>
        <dbReference type="Rhea" id="RHEA-COMP:10311"/>
        <dbReference type="ChEBI" id="CHEBI:29973"/>
        <dbReference type="ChEBI" id="CHEBI:57856"/>
        <dbReference type="ChEBI" id="CHEBI:59789"/>
        <dbReference type="ChEBI" id="CHEBI:82795"/>
        <dbReference type="EC" id="2.1.1.80"/>
    </reaction>
</comment>
<dbReference type="InterPro" id="IPR022642">
    <property type="entry name" value="CheR_C"/>
</dbReference>
<feature type="binding site" evidence="6">
    <location>
        <position position="90"/>
    </location>
    <ligand>
        <name>S-adenosyl-L-methionine</name>
        <dbReference type="ChEBI" id="CHEBI:59789"/>
    </ligand>
</feature>
<evidence type="ECO:0000256" key="6">
    <source>
        <dbReference type="PIRSR" id="PIRSR000410-1"/>
    </source>
</evidence>
<dbReference type="SMART" id="SM00138">
    <property type="entry name" value="MeTrc"/>
    <property type="match status" value="1"/>
</dbReference>
<dbReference type="CDD" id="cd02440">
    <property type="entry name" value="AdoMet_MTases"/>
    <property type="match status" value="1"/>
</dbReference>
<dbReference type="Pfam" id="PF03705">
    <property type="entry name" value="CheR_N"/>
    <property type="match status" value="1"/>
</dbReference>
<dbReference type="HOGENOM" id="CLU_025854_0_0_6"/>
<dbReference type="GO" id="GO:0008983">
    <property type="term" value="F:protein-glutamate O-methyltransferase activity"/>
    <property type="evidence" value="ECO:0007669"/>
    <property type="project" value="UniProtKB-EC"/>
</dbReference>
<keyword evidence="9" id="KW-1185">Reference proteome</keyword>
<dbReference type="RefSeq" id="WP_015820652.1">
    <property type="nucleotide sequence ID" value="NC_012997.1"/>
</dbReference>
<evidence type="ECO:0000313" key="8">
    <source>
        <dbReference type="EMBL" id="ACR14538.1"/>
    </source>
</evidence>
<dbReference type="EC" id="2.1.1.80" evidence="5"/>